<accession>A0A1Y5S5W9</accession>
<evidence type="ECO:0000313" key="3">
    <source>
        <dbReference type="EMBL" id="SLN32759.1"/>
    </source>
</evidence>
<organism evidence="3 4">
    <name type="scientific">Roseisalinus antarcticus</name>
    <dbReference type="NCBI Taxonomy" id="254357"/>
    <lineage>
        <taxon>Bacteria</taxon>
        <taxon>Pseudomonadati</taxon>
        <taxon>Pseudomonadota</taxon>
        <taxon>Alphaproteobacteria</taxon>
        <taxon>Rhodobacterales</taxon>
        <taxon>Roseobacteraceae</taxon>
        <taxon>Roseisalinus</taxon>
    </lineage>
</organism>
<evidence type="ECO:0000313" key="4">
    <source>
        <dbReference type="Proteomes" id="UP000193900"/>
    </source>
</evidence>
<keyword evidence="1" id="KW-0472">Membrane</keyword>
<evidence type="ECO:0008006" key="5">
    <source>
        <dbReference type="Google" id="ProtNLM"/>
    </source>
</evidence>
<reference evidence="3 4" key="1">
    <citation type="submission" date="2017-03" db="EMBL/GenBank/DDBJ databases">
        <authorList>
            <person name="Afonso C.L."/>
            <person name="Miller P.J."/>
            <person name="Scott M.A."/>
            <person name="Spackman E."/>
            <person name="Goraichik I."/>
            <person name="Dimitrov K.M."/>
            <person name="Suarez D.L."/>
            <person name="Swayne D.E."/>
        </authorList>
    </citation>
    <scope>NUCLEOTIDE SEQUENCE [LARGE SCALE GENOMIC DNA]</scope>
    <source>
        <strain evidence="3 4">CECT 7023</strain>
    </source>
</reference>
<protein>
    <recommendedName>
        <fullName evidence="5">Ferrochelatase</fullName>
    </recommendedName>
</protein>
<proteinExistence type="predicted"/>
<dbReference type="Proteomes" id="UP000193900">
    <property type="component" value="Unassembled WGS sequence"/>
</dbReference>
<sequence>MKRLILAACIVATTATAGLADGPDTAAPAPTESIERQTMGGSFPTSTLVTLVVIGIIAAAIDTSN</sequence>
<feature type="transmembrane region" description="Helical" evidence="1">
    <location>
        <begin position="44"/>
        <end position="61"/>
    </location>
</feature>
<gene>
    <name evidence="3" type="ORF">ROA7023_01141</name>
</gene>
<keyword evidence="1" id="KW-1133">Transmembrane helix</keyword>
<name>A0A1Y5S5W9_9RHOB</name>
<keyword evidence="4" id="KW-1185">Reference proteome</keyword>
<dbReference type="RefSeq" id="WP_085878040.1">
    <property type="nucleotide sequence ID" value="NZ_FWFZ01000004.1"/>
</dbReference>
<feature type="signal peptide" evidence="2">
    <location>
        <begin position="1"/>
        <end position="20"/>
    </location>
</feature>
<dbReference type="EMBL" id="FWFZ01000004">
    <property type="protein sequence ID" value="SLN32759.1"/>
    <property type="molecule type" value="Genomic_DNA"/>
</dbReference>
<feature type="chain" id="PRO_5011966552" description="Ferrochelatase" evidence="2">
    <location>
        <begin position="21"/>
        <end position="65"/>
    </location>
</feature>
<keyword evidence="1" id="KW-0812">Transmembrane</keyword>
<evidence type="ECO:0000256" key="1">
    <source>
        <dbReference type="SAM" id="Phobius"/>
    </source>
</evidence>
<keyword evidence="2" id="KW-0732">Signal</keyword>
<evidence type="ECO:0000256" key="2">
    <source>
        <dbReference type="SAM" id="SignalP"/>
    </source>
</evidence>
<dbReference type="AlphaFoldDB" id="A0A1Y5S5W9"/>